<organism evidence="4 5">
    <name type="scientific">Isoptericola sediminis</name>
    <dbReference type="NCBI Taxonomy" id="2733572"/>
    <lineage>
        <taxon>Bacteria</taxon>
        <taxon>Bacillati</taxon>
        <taxon>Actinomycetota</taxon>
        <taxon>Actinomycetes</taxon>
        <taxon>Micrococcales</taxon>
        <taxon>Promicromonosporaceae</taxon>
        <taxon>Isoptericola</taxon>
    </lineage>
</organism>
<evidence type="ECO:0000313" key="4">
    <source>
        <dbReference type="EMBL" id="NNU27561.1"/>
    </source>
</evidence>
<evidence type="ECO:0000259" key="3">
    <source>
        <dbReference type="Pfam" id="PF18685"/>
    </source>
</evidence>
<comment type="caution">
    <text evidence="4">The sequence shown here is derived from an EMBL/GenBank/DDBJ whole genome shotgun (WGS) entry which is preliminary data.</text>
</comment>
<dbReference type="Pfam" id="PF13749">
    <property type="entry name" value="HATPase_c_4"/>
    <property type="match status" value="1"/>
</dbReference>
<gene>
    <name evidence="4" type="ORF">HLI28_08395</name>
</gene>
<evidence type="ECO:0000313" key="5">
    <source>
        <dbReference type="Proteomes" id="UP000557204"/>
    </source>
</evidence>
<feature type="region of interest" description="Disordered" evidence="1">
    <location>
        <begin position="1"/>
        <end position="27"/>
    </location>
</feature>
<dbReference type="InterPro" id="IPR036390">
    <property type="entry name" value="WH_DNA-bd_sf"/>
</dbReference>
<reference evidence="4 5" key="1">
    <citation type="submission" date="2020-05" db="EMBL/GenBank/DDBJ databases">
        <title>Genome sequence of Isoptericola sp. JC619 isolated from Chilika lagoon, India.</title>
        <authorList>
            <person name="Kumar D."/>
            <person name="Appam K."/>
            <person name="Gandham S."/>
            <person name="Uppada J."/>
            <person name="Sasikala C."/>
            <person name="Venkata Ramana C."/>
        </authorList>
    </citation>
    <scope>NUCLEOTIDE SEQUENCE [LARGE SCALE GENOMIC DNA]</scope>
    <source>
        <strain evidence="4 5">JC619</strain>
    </source>
</reference>
<dbReference type="InterPro" id="IPR007421">
    <property type="entry name" value="Schlafen_AlbA_2_dom"/>
</dbReference>
<dbReference type="PANTHER" id="PTHR30595:SF6">
    <property type="entry name" value="SCHLAFEN ALBA-2 DOMAIN-CONTAINING PROTEIN"/>
    <property type="match status" value="1"/>
</dbReference>
<dbReference type="PANTHER" id="PTHR30595">
    <property type="entry name" value="GLPR-RELATED TRANSCRIPTIONAL REPRESSOR"/>
    <property type="match status" value="1"/>
</dbReference>
<feature type="domain" description="DUF5635" evidence="3">
    <location>
        <begin position="390"/>
        <end position="478"/>
    </location>
</feature>
<dbReference type="InterPro" id="IPR038461">
    <property type="entry name" value="Schlafen_AlbA_2_dom_sf"/>
</dbReference>
<name>A0A849K422_9MICO</name>
<dbReference type="Pfam" id="PF04326">
    <property type="entry name" value="SLFN_AlbA_2"/>
    <property type="match status" value="1"/>
</dbReference>
<proteinExistence type="predicted"/>
<feature type="compositionally biased region" description="Basic and acidic residues" evidence="1">
    <location>
        <begin position="1"/>
        <end position="22"/>
    </location>
</feature>
<keyword evidence="5" id="KW-1185">Reference proteome</keyword>
<dbReference type="Gene3D" id="3.30.565.60">
    <property type="match status" value="1"/>
</dbReference>
<dbReference type="RefSeq" id="WP_171247069.1">
    <property type="nucleotide sequence ID" value="NZ_JABFAJ010000015.1"/>
</dbReference>
<dbReference type="Pfam" id="PF18685">
    <property type="entry name" value="DUF5635"/>
    <property type="match status" value="1"/>
</dbReference>
<feature type="domain" description="Schlafen AlbA-2" evidence="2">
    <location>
        <begin position="6"/>
        <end position="129"/>
    </location>
</feature>
<evidence type="ECO:0008006" key="6">
    <source>
        <dbReference type="Google" id="ProtNLM"/>
    </source>
</evidence>
<dbReference type="Gene3D" id="6.10.10.130">
    <property type="match status" value="1"/>
</dbReference>
<dbReference type="InterPro" id="IPR038475">
    <property type="entry name" value="RecG_C_sf"/>
</dbReference>
<dbReference type="Gene3D" id="1.10.10.2340">
    <property type="match status" value="1"/>
</dbReference>
<protein>
    <recommendedName>
        <fullName evidence="6">ATP-dependent DNA helicase RecG</fullName>
    </recommendedName>
</protein>
<dbReference type="Proteomes" id="UP000557204">
    <property type="component" value="Unassembled WGS sequence"/>
</dbReference>
<accession>A0A849K422</accession>
<dbReference type="AlphaFoldDB" id="A0A849K422"/>
<evidence type="ECO:0000256" key="1">
    <source>
        <dbReference type="SAM" id="MobiDB-lite"/>
    </source>
</evidence>
<dbReference type="InterPro" id="IPR040728">
    <property type="entry name" value="DUF5635"/>
</dbReference>
<sequence>MDESVERQVVDLKEEHGRRDKSGAVGPGLANNELAARELAAAAACMANTPGGGALIVGVSDDGDLIGTELDADWLRHRLWELSSRSLTVDIGVRTCRGTRLLVVLAPQALEPIRVDGRIRWRVGANCVDVDPHTWHAKRMAALHYDWSSDPSTVTADQVRPGAVQQARDMLLASTEPHAAELARQPDLDLLRRLNVVTPDGYLTNAGVIAFVGRGDPCLDYVKREHQGGDSLTRVRRRDRSLLEELGELLAALEANTPAVHVRRGLVIGQQREIPLRAAREAVVNGVAHREWASPEPTLVEQVGRSLRVTSPGGFVGGVTPDNIITHPSRSRNRALSELLAALRVAEREGVGVDRMIGEMIRRGHPRPQIEEISGPNVRASLIAEEVDEPCVAWLDEVEPIEQSDDVNTLLVLRQLVDRRWTDPLQSSRLIQDTVERASGVLARLSRASVGGRPLVQRLNGVPDSADPVWTLTSAARERLSDLDQELAYTRPIPRRETIARDYVRERGRISSTELGGLVDASPTNVGGTLRILEDEGLVEPAWPSRRGKGFHYVLSAPSRTASR</sequence>
<dbReference type="Gene3D" id="3.30.950.30">
    <property type="entry name" value="Schlafen, AAA domain"/>
    <property type="match status" value="1"/>
</dbReference>
<dbReference type="SUPFAM" id="SSF46785">
    <property type="entry name" value="Winged helix' DNA-binding domain"/>
    <property type="match status" value="1"/>
</dbReference>
<dbReference type="EMBL" id="JABFAJ010000015">
    <property type="protein sequence ID" value="NNU27561.1"/>
    <property type="molecule type" value="Genomic_DNA"/>
</dbReference>
<evidence type="ECO:0000259" key="2">
    <source>
        <dbReference type="Pfam" id="PF04326"/>
    </source>
</evidence>